<dbReference type="Proteomes" id="UP001140206">
    <property type="component" value="Chromosome 2"/>
</dbReference>
<keyword evidence="2" id="KW-0809">Transit peptide</keyword>
<dbReference type="InterPro" id="IPR051240">
    <property type="entry name" value="Mito_RNA-Proc/Resp"/>
</dbReference>
<evidence type="ECO:0000256" key="3">
    <source>
        <dbReference type="PROSITE-ProRule" id="PRU00708"/>
    </source>
</evidence>
<evidence type="ECO:0000313" key="5">
    <source>
        <dbReference type="EMBL" id="KAJ4793804.1"/>
    </source>
</evidence>
<keyword evidence="1" id="KW-0677">Repeat</keyword>
<evidence type="ECO:0000313" key="6">
    <source>
        <dbReference type="Proteomes" id="UP001140206"/>
    </source>
</evidence>
<evidence type="ECO:0000256" key="1">
    <source>
        <dbReference type="ARBA" id="ARBA00022737"/>
    </source>
</evidence>
<feature type="region of interest" description="Disordered" evidence="4">
    <location>
        <begin position="1"/>
        <end position="63"/>
    </location>
</feature>
<organism evidence="5 6">
    <name type="scientific">Rhynchospora pubera</name>
    <dbReference type="NCBI Taxonomy" id="906938"/>
    <lineage>
        <taxon>Eukaryota</taxon>
        <taxon>Viridiplantae</taxon>
        <taxon>Streptophyta</taxon>
        <taxon>Embryophyta</taxon>
        <taxon>Tracheophyta</taxon>
        <taxon>Spermatophyta</taxon>
        <taxon>Magnoliopsida</taxon>
        <taxon>Liliopsida</taxon>
        <taxon>Poales</taxon>
        <taxon>Cyperaceae</taxon>
        <taxon>Cyperoideae</taxon>
        <taxon>Rhynchosporeae</taxon>
        <taxon>Rhynchospora</taxon>
    </lineage>
</organism>
<feature type="repeat" description="PPR" evidence="3">
    <location>
        <begin position="331"/>
        <end position="365"/>
    </location>
</feature>
<name>A0AAV8FJX2_9POAL</name>
<evidence type="ECO:0000256" key="4">
    <source>
        <dbReference type="SAM" id="MobiDB-lite"/>
    </source>
</evidence>
<dbReference type="NCBIfam" id="TIGR00756">
    <property type="entry name" value="PPR"/>
    <property type="match status" value="4"/>
</dbReference>
<feature type="repeat" description="PPR" evidence="3">
    <location>
        <begin position="261"/>
        <end position="295"/>
    </location>
</feature>
<dbReference type="Pfam" id="PF13041">
    <property type="entry name" value="PPR_2"/>
    <property type="match status" value="2"/>
</dbReference>
<dbReference type="GO" id="GO:0003729">
    <property type="term" value="F:mRNA binding"/>
    <property type="evidence" value="ECO:0007669"/>
    <property type="project" value="TreeGrafter"/>
</dbReference>
<dbReference type="Gene3D" id="1.25.40.10">
    <property type="entry name" value="Tetratricopeptide repeat domain"/>
    <property type="match status" value="2"/>
</dbReference>
<feature type="compositionally biased region" description="Low complexity" evidence="4">
    <location>
        <begin position="12"/>
        <end position="31"/>
    </location>
</feature>
<dbReference type="InterPro" id="IPR002885">
    <property type="entry name" value="PPR_rpt"/>
</dbReference>
<reference evidence="5" key="1">
    <citation type="submission" date="2022-08" db="EMBL/GenBank/DDBJ databases">
        <authorList>
            <person name="Marques A."/>
        </authorList>
    </citation>
    <scope>NUCLEOTIDE SEQUENCE</scope>
    <source>
        <strain evidence="5">RhyPub2mFocal</strain>
        <tissue evidence="5">Leaves</tissue>
    </source>
</reference>
<gene>
    <name evidence="5" type="ORF">LUZ62_045050</name>
</gene>
<feature type="repeat" description="PPR" evidence="3">
    <location>
        <begin position="226"/>
        <end position="260"/>
    </location>
</feature>
<dbReference type="InterPro" id="IPR011990">
    <property type="entry name" value="TPR-like_helical_dom_sf"/>
</dbReference>
<keyword evidence="6" id="KW-1185">Reference proteome</keyword>
<feature type="repeat" description="PPR" evidence="3">
    <location>
        <begin position="296"/>
        <end position="330"/>
    </location>
</feature>
<dbReference type="PANTHER" id="PTHR47933:SF34">
    <property type="entry name" value="PENTACOTRIPEPTIDE-REPEAT REGION OF PRORP DOMAIN-CONTAINING PROTEIN"/>
    <property type="match status" value="1"/>
</dbReference>
<dbReference type="EMBL" id="JAMFTS010000002">
    <property type="protein sequence ID" value="KAJ4793804.1"/>
    <property type="molecule type" value="Genomic_DNA"/>
</dbReference>
<comment type="caution">
    <text evidence="5">The sequence shown here is derived from an EMBL/GenBank/DDBJ whole genome shotgun (WGS) entry which is preliminary data.</text>
</comment>
<dbReference type="PROSITE" id="PS51375">
    <property type="entry name" value="PPR"/>
    <property type="match status" value="4"/>
</dbReference>
<dbReference type="PANTHER" id="PTHR47933">
    <property type="entry name" value="PENTATRICOPEPTIDE REPEAT-CONTAINING PROTEIN 1, MITOCHONDRIAL"/>
    <property type="match status" value="1"/>
</dbReference>
<dbReference type="AlphaFoldDB" id="A0AAV8FJX2"/>
<accession>A0AAV8FJX2</accession>
<proteinExistence type="predicted"/>
<sequence>MGKLPPSMRSAKLPLSLLKSSPSPSSSSSSSVHRLWTQKPKPKPKPKPKTSNPNLSTPNPFSSPCLSSAISTSTSLLSLPSPPSPNSLLQSFCLAGASSSDAISFLNHLSTSTSFAPDKSTFHHLLAHSCLSSSPDISPILKVFDLMSKCDHPPDAPSLDLSVRALCASPKSPRLDDACSLIMKSPVKPDEFTYNFLIRRLARDRSVSSVNYFIEQVRSKLSVHPNLVTYTILIDAVCRTGNLREATRLLTVLSDNGFKPDAYVYNTIMKGHCMLDDCAGVMDVYNKMKDEGVEPDLVTYNTLLFGLSKAGMMPQAKRILKAMAESGHFPDVVTYTSLMNGMCRRGEAMEARALLTVMEDKGCTPNECTYNTLVMGSGGSSKNI</sequence>
<evidence type="ECO:0000256" key="2">
    <source>
        <dbReference type="ARBA" id="ARBA00022946"/>
    </source>
</evidence>
<protein>
    <submittedName>
        <fullName evidence="5">Pentatricopeptide repeat-containing protein family</fullName>
    </submittedName>
</protein>
<feature type="compositionally biased region" description="Polar residues" evidence="4">
    <location>
        <begin position="50"/>
        <end position="60"/>
    </location>
</feature>